<comment type="caution">
    <text evidence="1">The sequence shown here is derived from an EMBL/GenBank/DDBJ whole genome shotgun (WGS) entry which is preliminary data.</text>
</comment>
<dbReference type="AlphaFoldDB" id="A0A5B7CMK6"/>
<name>A0A5B7CMK6_PORTR</name>
<evidence type="ECO:0000313" key="2">
    <source>
        <dbReference type="Proteomes" id="UP000324222"/>
    </source>
</evidence>
<proteinExistence type="predicted"/>
<protein>
    <submittedName>
        <fullName evidence="1">Uncharacterized protein</fullName>
    </submittedName>
</protein>
<sequence length="215" mass="23559">MKHSNIQHEQPHGNEALIGLVRVTDAAAFVPFHQHATLSTPAIGTLPQLSLTCPHVTGTSSHTITGFGLRVNLVRVLDTRVLRDGGAARTTSQPNRESQAWAKDLLTTTAAIVHMHYSVHPLLLSNDVPPPLNTTSCANGNLLYVFVGGAQLGRQVHRDICVRSSAMATSDINCKVCEFDYWEIIASAMQVSVQSRRGPSRTFILSLRYCEEGYW</sequence>
<keyword evidence="2" id="KW-1185">Reference proteome</keyword>
<dbReference type="EMBL" id="VSRR010000138">
    <property type="protein sequence ID" value="MPC10962.1"/>
    <property type="molecule type" value="Genomic_DNA"/>
</dbReference>
<dbReference type="Proteomes" id="UP000324222">
    <property type="component" value="Unassembled WGS sequence"/>
</dbReference>
<organism evidence="1 2">
    <name type="scientific">Portunus trituberculatus</name>
    <name type="common">Swimming crab</name>
    <name type="synonym">Neptunus trituberculatus</name>
    <dbReference type="NCBI Taxonomy" id="210409"/>
    <lineage>
        <taxon>Eukaryota</taxon>
        <taxon>Metazoa</taxon>
        <taxon>Ecdysozoa</taxon>
        <taxon>Arthropoda</taxon>
        <taxon>Crustacea</taxon>
        <taxon>Multicrustacea</taxon>
        <taxon>Malacostraca</taxon>
        <taxon>Eumalacostraca</taxon>
        <taxon>Eucarida</taxon>
        <taxon>Decapoda</taxon>
        <taxon>Pleocyemata</taxon>
        <taxon>Brachyura</taxon>
        <taxon>Eubrachyura</taxon>
        <taxon>Portunoidea</taxon>
        <taxon>Portunidae</taxon>
        <taxon>Portuninae</taxon>
        <taxon>Portunus</taxon>
    </lineage>
</organism>
<reference evidence="1 2" key="1">
    <citation type="submission" date="2019-05" db="EMBL/GenBank/DDBJ databases">
        <title>Another draft genome of Portunus trituberculatus and its Hox gene families provides insights of decapod evolution.</title>
        <authorList>
            <person name="Jeong J.-H."/>
            <person name="Song I."/>
            <person name="Kim S."/>
            <person name="Choi T."/>
            <person name="Kim D."/>
            <person name="Ryu S."/>
            <person name="Kim W."/>
        </authorList>
    </citation>
    <scope>NUCLEOTIDE SEQUENCE [LARGE SCALE GENOMIC DNA]</scope>
    <source>
        <tissue evidence="1">Muscle</tissue>
    </source>
</reference>
<accession>A0A5B7CMK6</accession>
<gene>
    <name evidence="1" type="ORF">E2C01_003608</name>
</gene>
<evidence type="ECO:0000313" key="1">
    <source>
        <dbReference type="EMBL" id="MPC10962.1"/>
    </source>
</evidence>